<evidence type="ECO:0000313" key="2">
    <source>
        <dbReference type="EMBL" id="ASP23129.1"/>
    </source>
</evidence>
<dbReference type="KEGG" id="aht:ANTHELSMS3_04530"/>
<dbReference type="RefSeq" id="WP_157733608.1">
    <property type="nucleotide sequence ID" value="NZ_CP022540.1"/>
</dbReference>
<reference evidence="2 3" key="1">
    <citation type="submission" date="2017-07" db="EMBL/GenBank/DDBJ databases">
        <title>Genome Sequence of Antarctobacter heliothermus Strain SMS3 Isolated from a culture of the Diatom Skeletonema marinoi.</title>
        <authorList>
            <person name="Topel M."/>
            <person name="Pinder M.I.M."/>
            <person name="Johansson O.N."/>
            <person name="Kourtchenko O."/>
            <person name="Godhe A."/>
            <person name="Clarke A.K."/>
        </authorList>
    </citation>
    <scope>NUCLEOTIDE SEQUENCE [LARGE SCALE GENOMIC DNA]</scope>
    <source>
        <strain evidence="2 3">SMS3</strain>
    </source>
</reference>
<proteinExistence type="predicted"/>
<gene>
    <name evidence="2" type="ORF">ANTHELSMS3_04530</name>
</gene>
<dbReference type="AlphaFoldDB" id="A0A222EA71"/>
<name>A0A222EA71_9RHOB</name>
<dbReference type="Proteomes" id="UP000203589">
    <property type="component" value="Chromosome"/>
</dbReference>
<organism evidence="2 3">
    <name type="scientific">Antarctobacter heliothermus</name>
    <dbReference type="NCBI Taxonomy" id="74033"/>
    <lineage>
        <taxon>Bacteria</taxon>
        <taxon>Pseudomonadati</taxon>
        <taxon>Pseudomonadota</taxon>
        <taxon>Alphaproteobacteria</taxon>
        <taxon>Rhodobacterales</taxon>
        <taxon>Roseobacteraceae</taxon>
        <taxon>Antarctobacter</taxon>
    </lineage>
</organism>
<keyword evidence="3" id="KW-1185">Reference proteome</keyword>
<sequence>MKFESKDSFRDWLSNQPQSMCVAIGARAALRVWTILLVEMKHDGPPFAQEREKLALFTGWSMLVALGAARETSRSLEAVANEIESAIATLRSGTMPASLDRAARAAENVAAAVGKNYRIEWVSDHITYTTALHASNAKNSAVYAIRTKSKLAAREIEDATYRDADFGVSDVLGLPLWLDGVPPASASAFGLSGTLLDTDPRFEFFKRWYDSMVRGAPMDWELQRRVALIPQEVWEAGADAVAGAIAEIEAAWEAERQAIEPRWPDFEPRHVTHLFENKIIVSAGVSSLSAMIRQEFERFRAETGLNETPEMFAPLEALPRGLDRIADILTKMEQSDATEQALREEIGRLNAQVANLETELAKAKADCEALQRSSWKTVAAWTIGGANLFGVLATAVWTVSGDEVGAQQRLETLVEYRDVLMGTGQPPIGP</sequence>
<keyword evidence="1" id="KW-0175">Coiled coil</keyword>
<evidence type="ECO:0000256" key="1">
    <source>
        <dbReference type="SAM" id="Coils"/>
    </source>
</evidence>
<feature type="coiled-coil region" evidence="1">
    <location>
        <begin position="332"/>
        <end position="373"/>
    </location>
</feature>
<dbReference type="OrthoDB" id="7877008at2"/>
<evidence type="ECO:0000313" key="3">
    <source>
        <dbReference type="Proteomes" id="UP000203589"/>
    </source>
</evidence>
<protein>
    <submittedName>
        <fullName evidence="2">Uncharacterized protein</fullName>
    </submittedName>
</protein>
<accession>A0A222EA71</accession>
<dbReference type="EMBL" id="CP022540">
    <property type="protein sequence ID" value="ASP23129.1"/>
    <property type="molecule type" value="Genomic_DNA"/>
</dbReference>